<proteinExistence type="predicted"/>
<name>A0A1X0ZXQ6_PSEPU</name>
<evidence type="ECO:0000313" key="3">
    <source>
        <dbReference type="Proteomes" id="UP000193675"/>
    </source>
</evidence>
<organism evidence="2 3">
    <name type="scientific">Pseudomonas putida</name>
    <name type="common">Arthrobacter siderocapsulatus</name>
    <dbReference type="NCBI Taxonomy" id="303"/>
    <lineage>
        <taxon>Bacteria</taxon>
        <taxon>Pseudomonadati</taxon>
        <taxon>Pseudomonadota</taxon>
        <taxon>Gammaproteobacteria</taxon>
        <taxon>Pseudomonadales</taxon>
        <taxon>Pseudomonadaceae</taxon>
        <taxon>Pseudomonas</taxon>
    </lineage>
</organism>
<protein>
    <recommendedName>
        <fullName evidence="1">DUF4376 domain-containing protein</fullName>
    </recommendedName>
</protein>
<accession>A0A1X0ZXQ6</accession>
<dbReference type="RefSeq" id="WP_084856483.1">
    <property type="nucleotide sequence ID" value="NZ_NBWC01000014.1"/>
</dbReference>
<reference evidence="2 3" key="1">
    <citation type="submission" date="2017-04" db="EMBL/GenBank/DDBJ databases">
        <title>Presence of VIM-2 positive Pseudomonas species in chickens and their surrounding environment.</title>
        <authorList>
            <person name="Zhang R."/>
        </authorList>
    </citation>
    <scope>NUCLEOTIDE SEQUENCE [LARGE SCALE GENOMIC DNA]</scope>
    <source>
        <strain evidence="2 3">DZ-C18</strain>
    </source>
</reference>
<dbReference type="AlphaFoldDB" id="A0A1X0ZXQ6"/>
<feature type="domain" description="DUF4376" evidence="1">
    <location>
        <begin position="120"/>
        <end position="224"/>
    </location>
</feature>
<dbReference type="EMBL" id="NBWC01000014">
    <property type="protein sequence ID" value="ORL64424.1"/>
    <property type="molecule type" value="Genomic_DNA"/>
</dbReference>
<dbReference type="Proteomes" id="UP000193675">
    <property type="component" value="Unassembled WGS sequence"/>
</dbReference>
<evidence type="ECO:0000259" key="1">
    <source>
        <dbReference type="Pfam" id="PF14301"/>
    </source>
</evidence>
<sequence length="235" mass="25701">MMTKTVYQTDNLGVYIGPAQAELSPLEEGVWLIPGGCVEMPPPPAPAHQAARWNGEAWELVNYFQGLVVYSIATGESLELNGFQEIPTGYTVKQPGPGQVWKNGEWVDDTAAILAKLYKDKLAAISQSCAQHIEGGYESAALGEPHFYASSLEDQVNLTGLIFSGLDGAYPCAAADGVRRYILHTAEQLHLVNKDLVRFKQVALQQADRLKQDLTQALQDEDLDAMRAVEWTVPA</sequence>
<gene>
    <name evidence="2" type="ORF">B7H17_12575</name>
</gene>
<dbReference type="OrthoDB" id="6692826at2"/>
<dbReference type="InterPro" id="IPR025484">
    <property type="entry name" value="DUF4376"/>
</dbReference>
<dbReference type="Pfam" id="PF14301">
    <property type="entry name" value="DUF4376"/>
    <property type="match status" value="1"/>
</dbReference>
<comment type="caution">
    <text evidence="2">The sequence shown here is derived from an EMBL/GenBank/DDBJ whole genome shotgun (WGS) entry which is preliminary data.</text>
</comment>
<evidence type="ECO:0000313" key="2">
    <source>
        <dbReference type="EMBL" id="ORL64424.1"/>
    </source>
</evidence>